<dbReference type="RefSeq" id="WP_193924182.1">
    <property type="nucleotide sequence ID" value="NZ_JADEWL010000125.1"/>
</dbReference>
<organism evidence="3 4">
    <name type="scientific">Plectonema cf. radiosum LEGE 06105</name>
    <dbReference type="NCBI Taxonomy" id="945769"/>
    <lineage>
        <taxon>Bacteria</taxon>
        <taxon>Bacillati</taxon>
        <taxon>Cyanobacteriota</taxon>
        <taxon>Cyanophyceae</taxon>
        <taxon>Oscillatoriophycideae</taxon>
        <taxon>Oscillatoriales</taxon>
        <taxon>Microcoleaceae</taxon>
        <taxon>Plectonema</taxon>
    </lineage>
</organism>
<dbReference type="Proteomes" id="UP000620559">
    <property type="component" value="Unassembled WGS sequence"/>
</dbReference>
<dbReference type="SUPFAM" id="SSF51126">
    <property type="entry name" value="Pectin lyase-like"/>
    <property type="match status" value="4"/>
</dbReference>
<dbReference type="SMART" id="SM00912">
    <property type="entry name" value="Haemagg_act"/>
    <property type="match status" value="1"/>
</dbReference>
<accession>A0A8J7K428</accession>
<dbReference type="InterPro" id="IPR012334">
    <property type="entry name" value="Pectin_lyas_fold"/>
</dbReference>
<feature type="signal peptide" evidence="1">
    <location>
        <begin position="1"/>
        <end position="26"/>
    </location>
</feature>
<reference evidence="3" key="1">
    <citation type="submission" date="2020-10" db="EMBL/GenBank/DDBJ databases">
        <authorList>
            <person name="Castelo-Branco R."/>
            <person name="Eusebio N."/>
            <person name="Adriana R."/>
            <person name="Vieira A."/>
            <person name="Brugerolle De Fraissinette N."/>
            <person name="Rezende De Castro R."/>
            <person name="Schneider M.P."/>
            <person name="Vasconcelos V."/>
            <person name="Leao P.N."/>
        </authorList>
    </citation>
    <scope>NUCLEOTIDE SEQUENCE</scope>
    <source>
        <strain evidence="3">LEGE 06105</strain>
    </source>
</reference>
<evidence type="ECO:0000313" key="3">
    <source>
        <dbReference type="EMBL" id="MBE9215902.1"/>
    </source>
</evidence>
<dbReference type="InterPro" id="IPR008638">
    <property type="entry name" value="FhaB/CdiA-like_TPS"/>
</dbReference>
<comment type="caution">
    <text evidence="3">The sequence shown here is derived from an EMBL/GenBank/DDBJ whole genome shotgun (WGS) entry which is preliminary data.</text>
</comment>
<evidence type="ECO:0000313" key="4">
    <source>
        <dbReference type="Proteomes" id="UP000620559"/>
    </source>
</evidence>
<dbReference type="EMBL" id="JADEWL010000125">
    <property type="protein sequence ID" value="MBE9215902.1"/>
    <property type="molecule type" value="Genomic_DNA"/>
</dbReference>
<sequence length="1538" mass="159080">MKINLRICLWYLPLLTLFTLTTTKVAAQIIPDNTLGSEKSVVTPLNPQVYRIDGGTVRGINLFHSFQDFNIREGNSVYFANPATINNIFTRVTGSNSSHLLGKLGVLGDANLYFFNPHGIIFGQNASLDIRGSFVASTTNSLIFPDNKKFSATNPEAAPLLSNYVAAPVGLQFEGMSGMISNAGNLQVGQDLTLAAGNLDLQNQLHAGGDLKLQATDTVKIRDSKDNPFIASAGGSLQITSLFLEDYWNKNRRGAESAEEGGKERLDIFALNHPNSGLFSGGDMVLQSEKQVGGDARFTAGGNFRIEKLDGSLGDLYSPYDPIIFAAGDVSLGNYFGASLHILAGGSVTLGNVDILFADSADNTINPDNNTLFNNSDRIASLANVSLSDGTELIIDGSRKPSLDVRAGIDWSSFEGGVPANINTGFIIPNFNDTATSADINVGNINIFLPFTDGGKVFLSNQYRPNSSLSGNITVNGDIDTTDFADGGAVTVDSRGGISLKGNIDASSFSNSGKGGDITLLAEQDIALNPGVNIFSQGAVGGTITFNSAGNIFLTSSFIDNRSFNSTPKDITPQGGDINITANSLLLSEFSELNASTQGFANAGDVNIDISGTAKVDYSNIFSRVNLDGVGNAGNLNISVGSLEVTDGTNLQSRTRGQGNAGDINIVARDEVKFAGIRDGFIPIATSEVSNGAIGNAGDINITVTNGSVNIQDSAKLLTRTLGTGNAGNVNIDVSDSLKLDFADILTNVISQTGNQAGDINIKANSVEVLNGANLSTDTFGKGNAGNINITATDKVKFDGVSSDGEFRSSVFAGVDFGAEGNAGNINIDTQLFEMSDRALVSISNNGIGNPGNISINAHTVSLNSSDISAIASFGNAGNVKVEARDSVALKQSNILTSVGSENGNGGNINIDGKSLLLTDGSLLGGFQTTDTTNAGSAGNISVKTDEFVTIDNSSTISASAFTGSGGDILIETAKFSLQNGSRITAFVSGDQPASSFTINATDSVELSGDDSFLSIDALGNGDAGTLTINTGKLIVKDGASISSSAALTPGLSEEFGFPLPTGTGKAGNLEINARESVQIIGTTPDGFALSSLRSTGGGGDGGNIKITTPKLTVTDGAEITAITTGTGKGGTIQIDATSSVEVTGKHPVFNIIRSRITTSSGGSNLATGDAGNIKITTPQLTVSDGAEISALTTGGGKGGTIEFNSQSISLNNGVQITATTLGEKKAGNIILNADNLEIINNAQINTSTSNSGDAGDIILTVKDDITLTGEKAGIFANTAENSTGKGGKIIIDPIIVTVKDGAAIAVNSQGEGIGGDIELIAGTLNLDNGFINAKTRSNTGGNITLKVDDIILMFHNSQISTTAGDAQFGGNGGNIIINTPFIVAFPVKGEGNDITANAFTGNGGSVNINSQFLFGIESRNKPTFLNDITASSEFGLNGSVNINTPGIDPTRSLTNLPQERVNAEVSQNCQANRGDTKTEFYNIGTGGIPYNPDALHNAEPFINQDLIPLQLNGESKLSSENVNTQQLTVIRESLPCE</sequence>
<keyword evidence="1" id="KW-0732">Signal</keyword>
<feature type="chain" id="PRO_5035289018" evidence="1">
    <location>
        <begin position="27"/>
        <end position="1538"/>
    </location>
</feature>
<dbReference type="Gene3D" id="2.160.20.10">
    <property type="entry name" value="Single-stranded right-handed beta-helix, Pectin lyase-like"/>
    <property type="match status" value="6"/>
</dbReference>
<dbReference type="Pfam" id="PF05860">
    <property type="entry name" value="TPS"/>
    <property type="match status" value="1"/>
</dbReference>
<gene>
    <name evidence="3" type="ORF">IQ247_25110</name>
</gene>
<proteinExistence type="predicted"/>
<feature type="domain" description="Filamentous haemagglutinin FhaB/tRNA nuclease CdiA-like TPS" evidence="2">
    <location>
        <begin position="36"/>
        <end position="145"/>
    </location>
</feature>
<dbReference type="InterPro" id="IPR011050">
    <property type="entry name" value="Pectin_lyase_fold/virulence"/>
</dbReference>
<name>A0A8J7K428_9CYAN</name>
<evidence type="ECO:0000259" key="2">
    <source>
        <dbReference type="SMART" id="SM00912"/>
    </source>
</evidence>
<evidence type="ECO:0000256" key="1">
    <source>
        <dbReference type="SAM" id="SignalP"/>
    </source>
</evidence>
<keyword evidence="4" id="KW-1185">Reference proteome</keyword>
<dbReference type="NCBIfam" id="TIGR01901">
    <property type="entry name" value="adhes_NPXG"/>
    <property type="match status" value="1"/>
</dbReference>
<protein>
    <submittedName>
        <fullName evidence="3">Filamentous hemagglutinin N-terminal domain-containing protein</fullName>
    </submittedName>
</protein>